<dbReference type="InterPro" id="IPR018244">
    <property type="entry name" value="Allrgn_V5/Tpx1_CS"/>
</dbReference>
<evidence type="ECO:0000313" key="3">
    <source>
        <dbReference type="Proteomes" id="UP000267029"/>
    </source>
</evidence>
<dbReference type="PROSITE" id="PS01009">
    <property type="entry name" value="CRISP_1"/>
    <property type="match status" value="1"/>
</dbReference>
<dbReference type="OrthoDB" id="337038at2759"/>
<dbReference type="CDD" id="cd05382">
    <property type="entry name" value="CAP_GAPR1-like"/>
    <property type="match status" value="1"/>
</dbReference>
<gene>
    <name evidence="2" type="ORF">MCOS_LOCUS132</name>
</gene>
<dbReference type="PRINTS" id="PR00837">
    <property type="entry name" value="V5TPXLIKE"/>
</dbReference>
<dbReference type="InterPro" id="IPR034113">
    <property type="entry name" value="SCP_GAPR1-like"/>
</dbReference>
<dbReference type="STRING" id="53468.A0A0R3U1A7"/>
<dbReference type="SUPFAM" id="SSF55797">
    <property type="entry name" value="PR-1-like"/>
    <property type="match status" value="1"/>
</dbReference>
<dbReference type="Proteomes" id="UP000267029">
    <property type="component" value="Unassembled WGS sequence"/>
</dbReference>
<protein>
    <recommendedName>
        <fullName evidence="1">SCP domain-containing protein</fullName>
    </recommendedName>
</protein>
<sequence>MNAGEQSILIVDTEKVLRSLHGCPPLTFALDLAVSAQVYAEKLAGLGTIRHSGYSDVGENLALSLGPSQSTDFSGVMVTLLWYNEISDYEFTGVDQISCGHFSQVVWKETKSIGMGLARTEDGQVIVAVAHYRPPGNVSGQWAANVPYPVQGTAHSPTAEELCTFTVQLDEVAKELARELKCGLIKKIQPGYVFGKPVRHYSECSRLLDKNGNLRKIDRFWKVPRSNL</sequence>
<dbReference type="InterPro" id="IPR014044">
    <property type="entry name" value="CAP_dom"/>
</dbReference>
<dbReference type="InterPro" id="IPR035940">
    <property type="entry name" value="CAP_sf"/>
</dbReference>
<feature type="domain" description="SCP" evidence="1">
    <location>
        <begin position="3"/>
        <end position="140"/>
    </location>
</feature>
<accession>A0A0R3U1A7</accession>
<evidence type="ECO:0000313" key="2">
    <source>
        <dbReference type="EMBL" id="VDD74129.1"/>
    </source>
</evidence>
<organism evidence="2 3">
    <name type="scientific">Mesocestoides corti</name>
    <name type="common">Flatworm</name>
    <dbReference type="NCBI Taxonomy" id="53468"/>
    <lineage>
        <taxon>Eukaryota</taxon>
        <taxon>Metazoa</taxon>
        <taxon>Spiralia</taxon>
        <taxon>Lophotrochozoa</taxon>
        <taxon>Platyhelminthes</taxon>
        <taxon>Cestoda</taxon>
        <taxon>Eucestoda</taxon>
        <taxon>Cyclophyllidea</taxon>
        <taxon>Mesocestoididae</taxon>
        <taxon>Mesocestoides</taxon>
    </lineage>
</organism>
<reference evidence="2 3" key="1">
    <citation type="submission" date="2018-10" db="EMBL/GenBank/DDBJ databases">
        <authorList>
            <consortium name="Pathogen Informatics"/>
        </authorList>
    </citation>
    <scope>NUCLEOTIDE SEQUENCE [LARGE SCALE GENOMIC DNA]</scope>
</reference>
<dbReference type="AlphaFoldDB" id="A0A0R3U1A7"/>
<name>A0A0R3U1A7_MESCO</name>
<dbReference type="InterPro" id="IPR001283">
    <property type="entry name" value="CRISP-related"/>
</dbReference>
<evidence type="ECO:0000259" key="1">
    <source>
        <dbReference type="SMART" id="SM00198"/>
    </source>
</evidence>
<dbReference type="Pfam" id="PF00188">
    <property type="entry name" value="CAP"/>
    <property type="match status" value="1"/>
</dbReference>
<dbReference type="PANTHER" id="PTHR10334">
    <property type="entry name" value="CYSTEINE-RICH SECRETORY PROTEIN-RELATED"/>
    <property type="match status" value="1"/>
</dbReference>
<dbReference type="EMBL" id="UXSR01000010">
    <property type="protein sequence ID" value="VDD74129.1"/>
    <property type="molecule type" value="Genomic_DNA"/>
</dbReference>
<dbReference type="GO" id="GO:0005576">
    <property type="term" value="C:extracellular region"/>
    <property type="evidence" value="ECO:0007669"/>
    <property type="project" value="InterPro"/>
</dbReference>
<dbReference type="Gene3D" id="3.40.33.10">
    <property type="entry name" value="CAP"/>
    <property type="match status" value="1"/>
</dbReference>
<proteinExistence type="predicted"/>
<keyword evidence="3" id="KW-1185">Reference proteome</keyword>
<dbReference type="SMART" id="SM00198">
    <property type="entry name" value="SCP"/>
    <property type="match status" value="1"/>
</dbReference>